<organism evidence="2 3">
    <name type="scientific">Oceanithermus desulfurans NBRC 100063</name>
    <dbReference type="NCBI Taxonomy" id="1227550"/>
    <lineage>
        <taxon>Bacteria</taxon>
        <taxon>Thermotogati</taxon>
        <taxon>Deinococcota</taxon>
        <taxon>Deinococci</taxon>
        <taxon>Thermales</taxon>
        <taxon>Thermaceae</taxon>
        <taxon>Oceanithermus</taxon>
    </lineage>
</organism>
<feature type="compositionally biased region" description="Pro residues" evidence="1">
    <location>
        <begin position="118"/>
        <end position="129"/>
    </location>
</feature>
<gene>
    <name evidence="2" type="ORF">ODE01S_02180</name>
</gene>
<protein>
    <recommendedName>
        <fullName evidence="4">Lipoprotein</fullName>
    </recommendedName>
</protein>
<reference evidence="2 3" key="1">
    <citation type="submission" date="2019-07" db="EMBL/GenBank/DDBJ databases">
        <title>Whole genome shotgun sequence of Oceanithermus desulfurans NBRC 100063.</title>
        <authorList>
            <person name="Hosoyama A."/>
            <person name="Uohara A."/>
            <person name="Ohji S."/>
            <person name="Ichikawa N."/>
        </authorList>
    </citation>
    <scope>NUCLEOTIDE SEQUENCE [LARGE SCALE GENOMIC DNA]</scope>
    <source>
        <strain evidence="2 3">NBRC 100063</strain>
    </source>
</reference>
<accession>A0A511RGL1</accession>
<evidence type="ECO:0000256" key="1">
    <source>
        <dbReference type="SAM" id="MobiDB-lite"/>
    </source>
</evidence>
<comment type="caution">
    <text evidence="2">The sequence shown here is derived from an EMBL/GenBank/DDBJ whole genome shotgun (WGS) entry which is preliminary data.</text>
</comment>
<name>A0A511RGL1_9DEIN</name>
<dbReference type="Proteomes" id="UP000321827">
    <property type="component" value="Unassembled WGS sequence"/>
</dbReference>
<dbReference type="PROSITE" id="PS51257">
    <property type="entry name" value="PROKAR_LIPOPROTEIN"/>
    <property type="match status" value="1"/>
</dbReference>
<evidence type="ECO:0000313" key="2">
    <source>
        <dbReference type="EMBL" id="GEM88784.1"/>
    </source>
</evidence>
<feature type="region of interest" description="Disordered" evidence="1">
    <location>
        <begin position="114"/>
        <end position="136"/>
    </location>
</feature>
<dbReference type="EMBL" id="BJXN01000001">
    <property type="protein sequence ID" value="GEM88784.1"/>
    <property type="molecule type" value="Genomic_DNA"/>
</dbReference>
<evidence type="ECO:0000313" key="3">
    <source>
        <dbReference type="Proteomes" id="UP000321827"/>
    </source>
</evidence>
<dbReference type="AlphaFoldDB" id="A0A511RGL1"/>
<proteinExistence type="predicted"/>
<evidence type="ECO:0008006" key="4">
    <source>
        <dbReference type="Google" id="ProtNLM"/>
    </source>
</evidence>
<sequence length="136" mass="15390">MMRRAFLLLLLLLGGCRYTFWPLIPPEAPFPERVQVMGRLEPEGATARAVLQLRRWPEPNYLELRWYQGDTLVDERSIWVEVPQQLELTFPYAEGELHRLLIVVEGRPLLQLDLGEPNLPPPPAAPSPAPGAGSES</sequence>